<organism evidence="20">
    <name type="scientific">Clastoptera arizonana</name>
    <name type="common">Arizona spittle bug</name>
    <dbReference type="NCBI Taxonomy" id="38151"/>
    <lineage>
        <taxon>Eukaryota</taxon>
        <taxon>Metazoa</taxon>
        <taxon>Ecdysozoa</taxon>
        <taxon>Arthropoda</taxon>
        <taxon>Hexapoda</taxon>
        <taxon>Insecta</taxon>
        <taxon>Pterygota</taxon>
        <taxon>Neoptera</taxon>
        <taxon>Paraneoptera</taxon>
        <taxon>Hemiptera</taxon>
        <taxon>Auchenorrhyncha</taxon>
        <taxon>Cercopoidea</taxon>
        <taxon>Clastopteridae</taxon>
        <taxon>Clastoptera</taxon>
    </lineage>
</organism>
<feature type="disulfide bond" evidence="13">
    <location>
        <begin position="512"/>
        <end position="529"/>
    </location>
</feature>
<dbReference type="SUPFAM" id="SSF49785">
    <property type="entry name" value="Galactose-binding domain-like"/>
    <property type="match status" value="1"/>
</dbReference>
<feature type="disulfide bond" evidence="13">
    <location>
        <begin position="1527"/>
        <end position="1539"/>
    </location>
</feature>
<dbReference type="CDD" id="cd00110">
    <property type="entry name" value="LamG"/>
    <property type="match status" value="5"/>
</dbReference>
<evidence type="ECO:0000256" key="5">
    <source>
        <dbReference type="ARBA" id="ARBA00022737"/>
    </source>
</evidence>
<feature type="domain" description="Laminin EGF-like" evidence="17">
    <location>
        <begin position="605"/>
        <end position="649"/>
    </location>
</feature>
<feature type="domain" description="Laminin EGF-like" evidence="17">
    <location>
        <begin position="510"/>
        <end position="558"/>
    </location>
</feature>
<feature type="non-terminal residue" evidence="20">
    <location>
        <position position="1"/>
    </location>
</feature>
<keyword evidence="9 13" id="KW-1015">Disulfide bond</keyword>
<keyword evidence="6" id="KW-0084">Basement membrane</keyword>
<evidence type="ECO:0000256" key="11">
    <source>
        <dbReference type="ARBA" id="ARBA00023292"/>
    </source>
</evidence>
<evidence type="ECO:0000256" key="13">
    <source>
        <dbReference type="PROSITE-ProRule" id="PRU00460"/>
    </source>
</evidence>
<dbReference type="SMART" id="SM00136">
    <property type="entry name" value="LamNT"/>
    <property type="match status" value="1"/>
</dbReference>
<evidence type="ECO:0000256" key="8">
    <source>
        <dbReference type="ARBA" id="ARBA00023054"/>
    </source>
</evidence>
<feature type="disulfide bond" evidence="13">
    <location>
        <begin position="561"/>
        <end position="578"/>
    </location>
</feature>
<proteinExistence type="predicted"/>
<feature type="domain" description="Laminin EGF-like" evidence="17">
    <location>
        <begin position="1479"/>
        <end position="1526"/>
    </location>
</feature>
<dbReference type="InterPro" id="IPR008211">
    <property type="entry name" value="Laminin_N"/>
</dbReference>
<evidence type="ECO:0000256" key="12">
    <source>
        <dbReference type="PROSITE-ProRule" id="PRU00122"/>
    </source>
</evidence>
<keyword evidence="11 13" id="KW-0424">Laminin EGF-like domain</keyword>
<feature type="domain" description="Laminin EGF-like" evidence="17">
    <location>
        <begin position="1527"/>
        <end position="1577"/>
    </location>
</feature>
<dbReference type="Pfam" id="PF00053">
    <property type="entry name" value="EGF_laminin"/>
    <property type="match status" value="20"/>
</dbReference>
<feature type="domain" description="Laminin EGF-like" evidence="17">
    <location>
        <begin position="559"/>
        <end position="604"/>
    </location>
</feature>
<evidence type="ECO:0000256" key="10">
    <source>
        <dbReference type="ARBA" id="ARBA00023180"/>
    </source>
</evidence>
<feature type="coiled-coil region" evidence="14">
    <location>
        <begin position="2305"/>
        <end position="2332"/>
    </location>
</feature>
<dbReference type="GO" id="GO:0009887">
    <property type="term" value="P:animal organ morphogenesis"/>
    <property type="evidence" value="ECO:0007669"/>
    <property type="project" value="TreeGrafter"/>
</dbReference>
<dbReference type="FunFam" id="2.10.25.10:FF:000105">
    <property type="entry name" value="laminin subunit gamma-1"/>
    <property type="match status" value="1"/>
</dbReference>
<evidence type="ECO:0000313" key="20">
    <source>
        <dbReference type="EMBL" id="JAS24696.1"/>
    </source>
</evidence>
<dbReference type="FunFam" id="2.10.25.10:FF:000388">
    <property type="entry name" value="Laminin subunit alpha"/>
    <property type="match status" value="1"/>
</dbReference>
<feature type="disulfide bond" evidence="13">
    <location>
        <begin position="1451"/>
        <end position="1460"/>
    </location>
</feature>
<feature type="disulfide bond" evidence="13">
    <location>
        <begin position="1834"/>
        <end position="1843"/>
    </location>
</feature>
<evidence type="ECO:0000259" key="18">
    <source>
        <dbReference type="PROSITE" id="PS51115"/>
    </source>
</evidence>
<dbReference type="SUPFAM" id="SSF49899">
    <property type="entry name" value="Concanavalin A-like lectins/glucanases"/>
    <property type="match status" value="5"/>
</dbReference>
<dbReference type="PROSITE" id="PS50025">
    <property type="entry name" value="LAM_G_DOMAIN"/>
    <property type="match status" value="5"/>
</dbReference>
<evidence type="ECO:0000259" key="19">
    <source>
        <dbReference type="PROSITE" id="PS51117"/>
    </source>
</evidence>
<feature type="disulfide bond" evidence="13">
    <location>
        <begin position="1995"/>
        <end position="2004"/>
    </location>
</feature>
<protein>
    <recommendedName>
        <fullName evidence="21">Laminin subunit alpha</fullName>
    </recommendedName>
</protein>
<dbReference type="GO" id="GO:0071711">
    <property type="term" value="P:basement membrane organization"/>
    <property type="evidence" value="ECO:0007669"/>
    <property type="project" value="UniProtKB-ARBA"/>
</dbReference>
<dbReference type="CDD" id="cd00055">
    <property type="entry name" value="EGF_Lam"/>
    <property type="match status" value="22"/>
</dbReference>
<feature type="disulfide bond" evidence="13">
    <location>
        <begin position="464"/>
        <end position="476"/>
    </location>
</feature>
<feature type="domain" description="Laminin G" evidence="16">
    <location>
        <begin position="2682"/>
        <end position="2879"/>
    </location>
</feature>
<feature type="signal peptide" evidence="15">
    <location>
        <begin position="1"/>
        <end position="38"/>
    </location>
</feature>
<keyword evidence="4 15" id="KW-0732">Signal</keyword>
<dbReference type="InterPro" id="IPR050440">
    <property type="entry name" value="Laminin/Netrin_ECM"/>
</dbReference>
<feature type="disulfide bond" evidence="13">
    <location>
        <begin position="531"/>
        <end position="540"/>
    </location>
</feature>
<dbReference type="Pfam" id="PF00055">
    <property type="entry name" value="Laminin_N"/>
    <property type="match status" value="1"/>
</dbReference>
<dbReference type="FunFam" id="2.60.120.200:FF:000160">
    <property type="entry name" value="Laminin subunit alpha-3"/>
    <property type="match status" value="1"/>
</dbReference>
<feature type="disulfide bond" evidence="13">
    <location>
        <begin position="605"/>
        <end position="617"/>
    </location>
</feature>
<feature type="disulfide bond" evidence="13">
    <location>
        <begin position="625"/>
        <end position="634"/>
    </location>
</feature>
<dbReference type="PROSITE" id="PS51115">
    <property type="entry name" value="LAMININ_IVA"/>
    <property type="match status" value="1"/>
</dbReference>
<dbReference type="InterPro" id="IPR000742">
    <property type="entry name" value="EGF"/>
</dbReference>
<dbReference type="GO" id="GO:0061564">
    <property type="term" value="P:axon development"/>
    <property type="evidence" value="ECO:0007669"/>
    <property type="project" value="UniProtKB-ARBA"/>
</dbReference>
<dbReference type="InterPro" id="IPR010307">
    <property type="entry name" value="Laminin_dom_II"/>
</dbReference>
<dbReference type="FunFam" id="2.10.25.10:FF:000074">
    <property type="entry name" value="Laminin subunit alpha"/>
    <property type="match status" value="1"/>
</dbReference>
<dbReference type="InterPro" id="IPR008979">
    <property type="entry name" value="Galactose-bd-like_sf"/>
</dbReference>
<feature type="domain" description="Laminin EGF-like" evidence="17">
    <location>
        <begin position="650"/>
        <end position="694"/>
    </location>
</feature>
<dbReference type="InterPro" id="IPR056863">
    <property type="entry name" value="LMN_ATRN_NET-like_EGF"/>
</dbReference>
<feature type="domain" description="Laminin G" evidence="16">
    <location>
        <begin position="3073"/>
        <end position="3240"/>
    </location>
</feature>
<dbReference type="GO" id="GO:0007155">
    <property type="term" value="P:cell adhesion"/>
    <property type="evidence" value="ECO:0007669"/>
    <property type="project" value="UniProtKB-KW"/>
</dbReference>
<reference evidence="20" key="1">
    <citation type="submission" date="2015-12" db="EMBL/GenBank/DDBJ databases">
        <title>De novo transcriptome assembly of four potential Pierce s Disease insect vectors from Arizona vineyards.</title>
        <authorList>
            <person name="Tassone E.E."/>
        </authorList>
    </citation>
    <scope>NUCLEOTIDE SEQUENCE</scope>
</reference>
<dbReference type="SMART" id="SM00282">
    <property type="entry name" value="LamG"/>
    <property type="match status" value="5"/>
</dbReference>
<dbReference type="FunFam" id="2.10.25.10:FF:000106">
    <property type="entry name" value="Heparan sulfate proteoglycan 2"/>
    <property type="match status" value="1"/>
</dbReference>
<keyword evidence="10" id="KW-0325">Glycoprotein</keyword>
<evidence type="ECO:0000256" key="6">
    <source>
        <dbReference type="ARBA" id="ARBA00022869"/>
    </source>
</evidence>
<feature type="domain" description="Laminin IV type A" evidence="18">
    <location>
        <begin position="1599"/>
        <end position="1781"/>
    </location>
</feature>
<feature type="disulfide bond" evidence="13">
    <location>
        <begin position="650"/>
        <end position="662"/>
    </location>
</feature>
<feature type="domain" description="Laminin G" evidence="16">
    <location>
        <begin position="2891"/>
        <end position="3066"/>
    </location>
</feature>
<dbReference type="FunFam" id="2.10.25.10:FF:000069">
    <property type="entry name" value="Laminin subunit alpha 1"/>
    <property type="match status" value="1"/>
</dbReference>
<feature type="disulfide bond" evidence="13">
    <location>
        <begin position="1947"/>
        <end position="1956"/>
    </location>
</feature>
<feature type="disulfide bond" evidence="13">
    <location>
        <begin position="2043"/>
        <end position="2052"/>
    </location>
</feature>
<accession>A0A1B6DG76</accession>
<dbReference type="InterPro" id="IPR002049">
    <property type="entry name" value="LE_dom"/>
</dbReference>
<dbReference type="Gene3D" id="2.60.120.260">
    <property type="entry name" value="Galactose-binding domain-like"/>
    <property type="match status" value="1"/>
</dbReference>
<feature type="domain" description="Laminin G" evidence="16">
    <location>
        <begin position="3312"/>
        <end position="3484"/>
    </location>
</feature>
<dbReference type="PROSITE" id="PS01248">
    <property type="entry name" value="EGF_LAM_1"/>
    <property type="match status" value="7"/>
</dbReference>
<dbReference type="FunFam" id="2.10.25.10:FF:000082">
    <property type="entry name" value="Laminin subunit alpha 1"/>
    <property type="match status" value="1"/>
</dbReference>
<dbReference type="PRINTS" id="PR00011">
    <property type="entry name" value="EGFLAMININ"/>
</dbReference>
<dbReference type="Pfam" id="PF00052">
    <property type="entry name" value="Laminin_B"/>
    <property type="match status" value="1"/>
</dbReference>
<keyword evidence="8 14" id="KW-0175">Coiled coil</keyword>
<feature type="disulfide bond" evidence="13">
    <location>
        <begin position="1409"/>
        <end position="1418"/>
    </location>
</feature>
<dbReference type="Pfam" id="PF02210">
    <property type="entry name" value="Laminin_G_2"/>
    <property type="match status" value="3"/>
</dbReference>
<feature type="disulfide bond" evidence="12">
    <location>
        <begin position="3635"/>
        <end position="3662"/>
    </location>
</feature>
<dbReference type="FunFam" id="2.10.25.10:FF:000090">
    <property type="entry name" value="laminin subunit alpha"/>
    <property type="match status" value="1"/>
</dbReference>
<dbReference type="SMART" id="SM00180">
    <property type="entry name" value="EGF_Lam"/>
    <property type="match status" value="22"/>
</dbReference>
<feature type="domain" description="Laminin G" evidence="16">
    <location>
        <begin position="3490"/>
        <end position="3662"/>
    </location>
</feature>
<comment type="subcellular location">
    <subcellularLocation>
        <location evidence="1">Secreted</location>
        <location evidence="1">Extracellular space</location>
        <location evidence="1">Extracellular matrix</location>
        <location evidence="1">Basement membrane</location>
    </subcellularLocation>
</comment>
<name>A0A1B6DG76_9HEMI</name>
<feature type="domain" description="Laminin EGF-like" evidence="17">
    <location>
        <begin position="2023"/>
        <end position="2069"/>
    </location>
</feature>
<feature type="disulfide bond" evidence="13">
    <location>
        <begin position="485"/>
        <end position="494"/>
    </location>
</feature>
<gene>
    <name evidence="20" type="ORF">g.25613</name>
</gene>
<dbReference type="GO" id="GO:0009888">
    <property type="term" value="P:tissue development"/>
    <property type="evidence" value="ECO:0007669"/>
    <property type="project" value="TreeGrafter"/>
</dbReference>
<feature type="disulfide bond" evidence="13">
    <location>
        <begin position="1548"/>
        <end position="1557"/>
    </location>
</feature>
<feature type="domain" description="Laminin EGF-like" evidence="17">
    <location>
        <begin position="1976"/>
        <end position="2022"/>
    </location>
</feature>
<evidence type="ECO:0000256" key="7">
    <source>
        <dbReference type="ARBA" id="ARBA00022889"/>
    </source>
</evidence>
<evidence type="ECO:0000256" key="14">
    <source>
        <dbReference type="SAM" id="Coils"/>
    </source>
</evidence>
<feature type="disulfide bond" evidence="13">
    <location>
        <begin position="1529"/>
        <end position="1546"/>
    </location>
</feature>
<dbReference type="GO" id="GO:0030054">
    <property type="term" value="C:cell junction"/>
    <property type="evidence" value="ECO:0007669"/>
    <property type="project" value="UniProtKB-ARBA"/>
</dbReference>
<dbReference type="PANTHER" id="PTHR10574">
    <property type="entry name" value="NETRIN/LAMININ-RELATED"/>
    <property type="match status" value="1"/>
</dbReference>
<evidence type="ECO:0000256" key="9">
    <source>
        <dbReference type="ARBA" id="ARBA00023157"/>
    </source>
</evidence>
<dbReference type="SMART" id="SM00181">
    <property type="entry name" value="EGF"/>
    <property type="match status" value="12"/>
</dbReference>
<dbReference type="GO" id="GO:0005604">
    <property type="term" value="C:basement membrane"/>
    <property type="evidence" value="ECO:0007669"/>
    <property type="project" value="UniProtKB-SubCell"/>
</dbReference>
<evidence type="ECO:0000256" key="1">
    <source>
        <dbReference type="ARBA" id="ARBA00004302"/>
    </source>
</evidence>
<sequence>FILKVMAEDEGGLPAVFSRVRPYVLLLVLHALLTPAGCEVLTPPYFNIAEGRRITASATCGEGVAEPELYCNMIGANSDTFNVSDNILILGQVCDHCDPNRMDKKHPPEFAVDGSETWWQSPPFSRGNKSNEVTLTIDLGQEFHVAYVLIKMANSPRPGVWVLEKSSDNGQTWQPWQYFADTPADCVQFFGVNTQNITSDDTVLCETQYSKVVPLEGGEIVVSLLLNRPSANDFFNSNILQEWTRATNVRFRFLRAKTLYGHLMSVARQDPTVTRRYFYSIKDISIGGRCRCNGHADTCDIENPVDSYKLLCRCQHNTCGHNCEMCCPGFEQKAWSQSKSNKLFVCEPCNCFGHTDQCIYNKTIDQLQLSLDIHGNYEGGGVCQNCRDNTEGINCNKCKDGFFRPYGYIWNQTDVCHPCNCNFHYSTGNCEEGTGKCECRKEFMKPDCDKCSFGYFGYPNCRPCECDVNGTTGGQCEAIQGKCPCKPNYSGMFCKECSEGFFNFPVCTECDCKPIGSSSDVCEFTSGNCTCLSNFGGRTCDTCADGYYGYNRIPKCVYCNCDSSGTEQGICDKEDGKCLCKEGYGGPRCDHCIPGYNGYPNCKPCGCSEKGSASKVCDISGKCPCLFNFAGKTCEQCSPGYYKYPDCLRCQCDTYGSIGVSCDSDGKCQCRANFVGIHCDQCNDGLYNFPSCEECNCNPAGVLASFAGCGSLPLGELCQCKPRVRGRICDICRPLYFNLQQSNPDGCEDCNCNLSGVLGDINECDPKSGQCVCKPSVYSRNCDVCLPGTYNLNKENLFGCTDCGCDIGGSVTNICNTSTGQCICQPRITGRTCNEPLQTHYFPTLHQFQYEAEDGHTPSNSSVRYGFDEDIFPQFSWKGYALFSGLQDEIIQEVNIQKPSLYRLVLRYVNPNDESVLGKIKITPDNPVDVAQHFQVVFKPSRAPAFVTVSGATSAIPSPLVMNPGQWSVSIMNEKIIFLDYFVLLPAKYYEADILVNQVTNPCKFGDHQFCRHFRYPNVSNYDLVYGDSGYLGDSNDRQNIKYFYKEENLLTSLNLLPTPLLLPEQPQINFGLRVAKPGPYILLINYITPPMVDSSSIVTVETKTQDLTKEGRAVLNYCGYTTYCRQVVVDEKGRVGVFNLNTNSVKISLKSDKNPNVGIESIVAIPEENWHLDYISPKPACVMKDGICVQSPFFTPSSSKKIEFEDENKGKLAKELPVDIISNVTKLIYLNQEDVMVDVKGKVPSQGSYTLVVHYYQPNFPEFEMNGILQNGKIYEVKLPLKHCPSSSGCRSIIRQLDGNINFELIENFVLTLKEPNNKSVWLDYILATSSIEFIEKITQEEPLDQTIDFISKCGQNHFYLDTNTTGFCRDSVFSITSAYNDGALPCSCDFYGSLSFECNPFGGQCQCHPNVIGRRCELCKTGYFGFPDCRSCNCSLVATCDQTTGECICPNRVIGENCDQCEPYTYNYHPIIGCDLCNCNQLGVVNGDLQCNLSNGSCNCKKDIVGRTCDRCQSGFYGFPFCKECDCDVRGTTLEICDQFSAECFCKNNVYGQACDLCKEGYFNIQEKNDEGCTKCFCFGKTTRCSSSTLYRTQINGTSDDWKLAIVEGTKKPNVQIISGLIQKDVNAIIADLTLTELLNKTVYFVAPPQYLGKKLTSYGGSLKYSIYFTTSTTGSAVGGADVILQSRDTFLLYFAYEQPASLTIFESSVDIIESNFVLPSGLSSTREEIMQVLENLEGIYIRATYWHTTVTTRLINVSLSTATPTYNSESGVALAIEQCQCPPNYQGLSCEECADGFYRAASGPYGGFCVPCQCNNHSNICNKTTGTCYDCKYNTLGDHCDQCNVGYYGDASQGTPYDCHICACPLPIQSNNFATNCNVSSDGTHISCQCIEGYYGARCESCSAGYYGKPETLNEFCKPCECSGNIDPTDPGSCDSVTGNCTHCLNNTDGSSCQYCKPFFFGDAVNLKDCQPCICSECGAKECSHQTGLCECLPNVIGEKCDHCSEHHYGFESCQGCVPCDCKEASESLSCNEDSGQCRCKPGVIGRNCDRCAPGYWNYTASGCISCECNSEYSRGVSCNPNTGYCECLPGVIGEKCDHCPYRWVLVEDQGCNECDTCTHGLLDVTDQLLKDIEPVSKEFETVAASYFTNQRLSYIQKQVIQLQPEVTELNSHHIDTNSILANVEDLKINAEGLARRAEYAAGEVPVIGSTKLLKESKDMGKLIELSQYQANTIVDEVKTLSLIIDTGAGPQIDQAYQEATRLFNEMNVDDGLKNQTRQYVEEHLVKSEELLMSMQDRSEATKNITAALEDLRNRINKMELKLDDLLSHTYNAQENVFQTESLNEKNRNSSVSSKVQRLNDLNYEAKTMLGIAKELLENATWMLTDTKKAFDDLDIKKNEVEVVKKHVNVTIGDRKLELSNLDKMVMEADSHAQRLDSQATILDNMLINTRNTSENAIQAANAYSDIVKAIQEATQAANDAKHVSDKTLTLTNGLNKKTVPSVSRSSLLLQQGIDTIKQVQSFLTPALLDAQSEVLHVATQNDEINNTNNQIEKTLENSPISLLGNQVGNVAKKVVKTNEAAQNTLNEVKSIILEIPEQKKLSRQQFKEGDQANSAVASAENELGRVNNILPNLINLVEKLKTEPEKVKKLDKNIKENLENLKNKIATARGLANRIKVGVTFFQNTTLQLRNPEGISHLGLNSHVSLYFKTNQTNGLLFYLGNEKGTSLKMRRLNSDDFMALQIENGFPVLTTDLGSGPVSLINNKSVSDDKWYQAVIDRTGKNIKLTIKEDLGEQYGHKVKSHSKEAVLPGVSTLLNLDKEYSKLFVGGFPISFTEIQPAIKYSSFDGRMEEFVIGDSQVGLWNFEDAENLNTGSQDRDELMNFTTTTGFRFNGEGFIKLNSTPSEMKRRSEVILQFKTFAKEGLMFLALPLKNVKNPEFLSIELVDGHVRYQFDLGDGTVSITSPNKYNDGIWHVVECSRFSIKGLLKVDGVTIKTSSAPGPNQNLEIAKILYIGGYPFSLSNLPNVIKTGFDGCINEVQIGGTSVDLNQNLNAVGVIPGCPNKFAGVISFEGGARGYATFPNATARDNIIQLILKFKTNGPNGLIAYAVDGSTSASLSLVNGKVVFKSGGQEVTTGPSILYNDGEWHAIVATSNENEPLSLDIDDYDNFKSSGRATPMRLLYGNLYFGGIPSSVDAEAALQPQFSGCIGDATLNNVVINFGNLTDIPSVIVGKCLLDSSSIYPNKSEGSKYIHLLEEDHNEGGELQPDEDITSIEEVSDSPYSTPVPMCKLPLRPATDPEATLKSGLRFGTKVGSRQEFVVNTAGLDVAYEYSISVKTVASDGIIFFVTKSNYIDYVALYLKDGKVHYSFNCGSGSVLLTSPDSINDGEWHIIEFSKNHTLGKIKIDGVEVASGNSPGNTYTMNVNAPMYIGGVSSQVVNNTKYTKIITNGFEGCLKDFKIKDKNIGKPNKTVAAIPCSENVEAGAFFSVDGGYIRARDKFQVGLEIDIKLDIKPRNVSGILVSVHSKKDYLVLQMVNGMIRFSVDNGKGEIATTFNPSSPHYFCDGEWHNIQAVKAKNVVTLSVDKNFVNPGIGQSASTDTRHPLFIGGHPNPSKLRGVLTNEQFVGCIRNVEINANAEKLSSLRAIGNVTLSVCPTI</sequence>
<dbReference type="Gene3D" id="2.10.25.10">
    <property type="entry name" value="Laminin"/>
    <property type="match status" value="21"/>
</dbReference>
<dbReference type="Pfam" id="PF00054">
    <property type="entry name" value="Laminin_G_1"/>
    <property type="match status" value="2"/>
</dbReference>
<dbReference type="Pfam" id="PF06009">
    <property type="entry name" value="Laminin_II"/>
    <property type="match status" value="1"/>
</dbReference>
<evidence type="ECO:0000256" key="3">
    <source>
        <dbReference type="ARBA" id="ARBA00022530"/>
    </source>
</evidence>
<dbReference type="FunFam" id="2.60.120.260:FF:000092">
    <property type="entry name" value="Laminin subunit alpha-3"/>
    <property type="match status" value="1"/>
</dbReference>
<dbReference type="PANTHER" id="PTHR10574:SF406">
    <property type="entry name" value="LAMININ SUBUNIT ALPHA 5"/>
    <property type="match status" value="1"/>
</dbReference>
<dbReference type="InterPro" id="IPR000034">
    <property type="entry name" value="Laminin_IV"/>
</dbReference>
<dbReference type="GO" id="GO:0006950">
    <property type="term" value="P:response to stress"/>
    <property type="evidence" value="ECO:0007669"/>
    <property type="project" value="UniProtKB-ARBA"/>
</dbReference>
<dbReference type="SMART" id="SM00281">
    <property type="entry name" value="LamB"/>
    <property type="match status" value="1"/>
</dbReference>
<dbReference type="InterPro" id="IPR013320">
    <property type="entry name" value="ConA-like_dom_sf"/>
</dbReference>
<keyword evidence="2" id="KW-0964">Secreted</keyword>
<keyword evidence="3" id="KW-0272">Extracellular matrix</keyword>
<dbReference type="CDD" id="cd02795">
    <property type="entry name" value="CBM6-CBM35-CBM36_like"/>
    <property type="match status" value="1"/>
</dbReference>
<dbReference type="Pfam" id="PF24973">
    <property type="entry name" value="EGF_LMN_ATRN"/>
    <property type="match status" value="1"/>
</dbReference>
<feature type="domain" description="Laminin EGF-like" evidence="17">
    <location>
        <begin position="1815"/>
        <end position="1864"/>
    </location>
</feature>
<feature type="disulfide bond" evidence="13">
    <location>
        <begin position="1959"/>
        <end position="1973"/>
    </location>
</feature>
<feature type="domain" description="Laminin N-terminal" evidence="19">
    <location>
        <begin position="37"/>
        <end position="289"/>
    </location>
</feature>
<evidence type="ECO:0000259" key="16">
    <source>
        <dbReference type="PROSITE" id="PS50025"/>
    </source>
</evidence>
<feature type="domain" description="Laminin EGF-like" evidence="17">
    <location>
        <begin position="464"/>
        <end position="509"/>
    </location>
</feature>
<dbReference type="Gene3D" id="2.60.120.200">
    <property type="match status" value="5"/>
</dbReference>
<evidence type="ECO:0000256" key="4">
    <source>
        <dbReference type="ARBA" id="ARBA00022729"/>
    </source>
</evidence>
<dbReference type="FunFam" id="2.10.25.10:FF:000407">
    <property type="entry name" value="Laminin subunit alpha-3"/>
    <property type="match status" value="1"/>
</dbReference>
<evidence type="ECO:0008006" key="21">
    <source>
        <dbReference type="Google" id="ProtNLM"/>
    </source>
</evidence>
<feature type="domain" description="Laminin EGF-like" evidence="17">
    <location>
        <begin position="1923"/>
        <end position="1975"/>
    </location>
</feature>
<feature type="disulfide bond" evidence="13">
    <location>
        <begin position="670"/>
        <end position="679"/>
    </location>
</feature>
<dbReference type="PROSITE" id="PS51117">
    <property type="entry name" value="LAMININ_NTER"/>
    <property type="match status" value="1"/>
</dbReference>
<dbReference type="EMBL" id="GEDC01012602">
    <property type="protein sequence ID" value="JAS24696.1"/>
    <property type="molecule type" value="Transcribed_RNA"/>
</dbReference>
<feature type="disulfide bond" evidence="13">
    <location>
        <begin position="1502"/>
        <end position="1511"/>
    </location>
</feature>
<dbReference type="FunFam" id="2.10.25.10:FF:000034">
    <property type="entry name" value="Laminin subunit alpha 3"/>
    <property type="match status" value="1"/>
</dbReference>
<feature type="domain" description="Laminin EGF-like" evidence="17">
    <location>
        <begin position="1388"/>
        <end position="1433"/>
    </location>
</feature>
<evidence type="ECO:0000256" key="15">
    <source>
        <dbReference type="SAM" id="SignalP"/>
    </source>
</evidence>
<dbReference type="FunFam" id="2.10.25.10:FF:000011">
    <property type="entry name" value="Cadherin EGF LAG seven-pass G-type receptor"/>
    <property type="match status" value="2"/>
</dbReference>
<keyword evidence="7" id="KW-0130">Cell adhesion</keyword>
<dbReference type="InterPro" id="IPR001791">
    <property type="entry name" value="Laminin_G"/>
</dbReference>
<feature type="chain" id="PRO_5008581359" description="Laminin subunit alpha" evidence="15">
    <location>
        <begin position="39"/>
        <end position="3665"/>
    </location>
</feature>
<keyword evidence="5" id="KW-0677">Repeat</keyword>
<feature type="domain" description="Laminin EGF-like" evidence="17">
    <location>
        <begin position="1434"/>
        <end position="1478"/>
    </location>
</feature>
<feature type="disulfide bond" evidence="13">
    <location>
        <begin position="773"/>
        <end position="782"/>
    </location>
</feature>
<dbReference type="SUPFAM" id="SSF57196">
    <property type="entry name" value="EGF/Laminin"/>
    <property type="match status" value="20"/>
</dbReference>
<feature type="domain" description="Laminin EGF-like" evidence="17">
    <location>
        <begin position="750"/>
        <end position="802"/>
    </location>
</feature>
<evidence type="ECO:0000259" key="17">
    <source>
        <dbReference type="PROSITE" id="PS50027"/>
    </source>
</evidence>
<feature type="disulfide bond" evidence="13">
    <location>
        <begin position="1388"/>
        <end position="1400"/>
    </location>
</feature>
<comment type="caution">
    <text evidence="13">Lacks conserved residue(s) required for the propagation of feature annotation.</text>
</comment>
<feature type="disulfide bond" evidence="12">
    <location>
        <begin position="3213"/>
        <end position="3240"/>
    </location>
</feature>
<dbReference type="PROSITE" id="PS50027">
    <property type="entry name" value="EGF_LAM_2"/>
    <property type="match status" value="14"/>
</dbReference>
<feature type="disulfide bond" evidence="13">
    <location>
        <begin position="580"/>
        <end position="589"/>
    </location>
</feature>
<feature type="disulfide bond" evidence="13">
    <location>
        <begin position="466"/>
        <end position="483"/>
    </location>
</feature>
<evidence type="ECO:0000256" key="2">
    <source>
        <dbReference type="ARBA" id="ARBA00022525"/>
    </source>
</evidence>
<dbReference type="FunFam" id="2.10.25.10:FF:000051">
    <property type="entry name" value="Laminin subunit alpha 4"/>
    <property type="match status" value="1"/>
</dbReference>
<feature type="disulfide bond" evidence="13">
    <location>
        <begin position="559"/>
        <end position="571"/>
    </location>
</feature>
<feature type="disulfide bond" evidence="13">
    <location>
        <begin position="1390"/>
        <end position="1407"/>
    </location>
</feature>
<feature type="disulfide bond" evidence="13">
    <location>
        <begin position="510"/>
        <end position="522"/>
    </location>
</feature>